<dbReference type="AlphaFoldDB" id="A0A940S6Z1"/>
<dbReference type="Pfam" id="PF03466">
    <property type="entry name" value="LysR_substrate"/>
    <property type="match status" value="1"/>
</dbReference>
<evidence type="ECO:0000256" key="4">
    <source>
        <dbReference type="ARBA" id="ARBA00023163"/>
    </source>
</evidence>
<dbReference type="Gene3D" id="3.40.190.10">
    <property type="entry name" value="Periplasmic binding protein-like II"/>
    <property type="match status" value="2"/>
</dbReference>
<name>A0A940S6Z1_9PROT</name>
<evidence type="ECO:0000259" key="5">
    <source>
        <dbReference type="PROSITE" id="PS50931"/>
    </source>
</evidence>
<dbReference type="InterPro" id="IPR000847">
    <property type="entry name" value="LysR_HTH_N"/>
</dbReference>
<dbReference type="GO" id="GO:0000976">
    <property type="term" value="F:transcription cis-regulatory region binding"/>
    <property type="evidence" value="ECO:0007669"/>
    <property type="project" value="TreeGrafter"/>
</dbReference>
<dbReference type="Gene3D" id="1.10.10.10">
    <property type="entry name" value="Winged helix-like DNA-binding domain superfamily/Winged helix DNA-binding domain"/>
    <property type="match status" value="1"/>
</dbReference>
<reference evidence="6" key="1">
    <citation type="submission" date="2021-03" db="EMBL/GenBank/DDBJ databases">
        <authorList>
            <person name="So Y."/>
        </authorList>
    </citation>
    <scope>NUCLEOTIDE SEQUENCE</scope>
    <source>
        <strain evidence="6">SG15</strain>
    </source>
</reference>
<proteinExistence type="inferred from homology"/>
<dbReference type="PANTHER" id="PTHR30126">
    <property type="entry name" value="HTH-TYPE TRANSCRIPTIONAL REGULATOR"/>
    <property type="match status" value="1"/>
</dbReference>
<evidence type="ECO:0000313" key="6">
    <source>
        <dbReference type="EMBL" id="MBP0494519.1"/>
    </source>
</evidence>
<keyword evidence="3" id="KW-0238">DNA-binding</keyword>
<protein>
    <submittedName>
        <fullName evidence="6">LysR family transcriptional regulator</fullName>
    </submittedName>
</protein>
<dbReference type="InterPro" id="IPR036388">
    <property type="entry name" value="WH-like_DNA-bd_sf"/>
</dbReference>
<dbReference type="SUPFAM" id="SSF53850">
    <property type="entry name" value="Periplasmic binding protein-like II"/>
    <property type="match status" value="1"/>
</dbReference>
<dbReference type="InterPro" id="IPR005119">
    <property type="entry name" value="LysR_subst-bd"/>
</dbReference>
<keyword evidence="2" id="KW-0805">Transcription regulation</keyword>
<evidence type="ECO:0000256" key="2">
    <source>
        <dbReference type="ARBA" id="ARBA00023015"/>
    </source>
</evidence>
<dbReference type="PRINTS" id="PR00039">
    <property type="entry name" value="HTHLYSR"/>
</dbReference>
<dbReference type="InterPro" id="IPR036390">
    <property type="entry name" value="WH_DNA-bd_sf"/>
</dbReference>
<keyword evidence="7" id="KW-1185">Reference proteome</keyword>
<dbReference type="EMBL" id="JAGIZA010000010">
    <property type="protein sequence ID" value="MBP0494519.1"/>
    <property type="molecule type" value="Genomic_DNA"/>
</dbReference>
<comment type="similarity">
    <text evidence="1">Belongs to the LysR transcriptional regulatory family.</text>
</comment>
<dbReference type="PANTHER" id="PTHR30126:SF2">
    <property type="entry name" value="HTH-TYPE TRANSCRIPTIONAL REGULATOR YJIE"/>
    <property type="match status" value="1"/>
</dbReference>
<comment type="caution">
    <text evidence="6">The sequence shown here is derived from an EMBL/GenBank/DDBJ whole genome shotgun (WGS) entry which is preliminary data.</text>
</comment>
<sequence>MTLDLSQIEDFRALAETGNFSRAATLRHVTQPAFSRRIRALEDWAGTPLFDREAHPIALTPAGEALRPLLAEALRCLTEGRDAARAAAEGARATLRFAATHVLSFTFFPVWLRALEGGAPPGAVSLVSDSLLACEALMLGGQAQFLLCHHHEAAPSRLDPARFPSHPVGTDRLVPVAAPDGPAIGEGRGALPFLAYSRESGLGRILAAALPEEIAARLDAAFTAHHAATLRSMARTGRGIAWLPESLVAEDLTDGTLRRAGPAALEVALEIRVIRPLALGAAAEAFWDQATRPAKARAPMA</sequence>
<dbReference type="SUPFAM" id="SSF46785">
    <property type="entry name" value="Winged helix' DNA-binding domain"/>
    <property type="match status" value="1"/>
</dbReference>
<feature type="domain" description="HTH lysR-type" evidence="5">
    <location>
        <begin position="3"/>
        <end position="60"/>
    </location>
</feature>
<evidence type="ECO:0000313" key="7">
    <source>
        <dbReference type="Proteomes" id="UP000677537"/>
    </source>
</evidence>
<dbReference type="PROSITE" id="PS50931">
    <property type="entry name" value="HTH_LYSR"/>
    <property type="match status" value="1"/>
</dbReference>
<accession>A0A940S6Z1</accession>
<dbReference type="Proteomes" id="UP000677537">
    <property type="component" value="Unassembled WGS sequence"/>
</dbReference>
<evidence type="ECO:0000256" key="1">
    <source>
        <dbReference type="ARBA" id="ARBA00009437"/>
    </source>
</evidence>
<gene>
    <name evidence="6" type="ORF">J5Y10_17180</name>
</gene>
<dbReference type="RefSeq" id="WP_209375252.1">
    <property type="nucleotide sequence ID" value="NZ_JAGIZA010000010.1"/>
</dbReference>
<dbReference type="GO" id="GO:0003700">
    <property type="term" value="F:DNA-binding transcription factor activity"/>
    <property type="evidence" value="ECO:0007669"/>
    <property type="project" value="InterPro"/>
</dbReference>
<organism evidence="6 7">
    <name type="scientific">Roseomonas indoligenes</name>
    <dbReference type="NCBI Taxonomy" id="2820811"/>
    <lineage>
        <taxon>Bacteria</taxon>
        <taxon>Pseudomonadati</taxon>
        <taxon>Pseudomonadota</taxon>
        <taxon>Alphaproteobacteria</taxon>
        <taxon>Acetobacterales</taxon>
        <taxon>Roseomonadaceae</taxon>
        <taxon>Roseomonas</taxon>
    </lineage>
</organism>
<evidence type="ECO:0000256" key="3">
    <source>
        <dbReference type="ARBA" id="ARBA00023125"/>
    </source>
</evidence>
<keyword evidence="4" id="KW-0804">Transcription</keyword>
<dbReference type="Pfam" id="PF00126">
    <property type="entry name" value="HTH_1"/>
    <property type="match status" value="1"/>
</dbReference>